<protein>
    <submittedName>
        <fullName evidence="3">DUF4175 domain-containing protein</fullName>
    </submittedName>
</protein>
<feature type="region of interest" description="Disordered" evidence="1">
    <location>
        <begin position="653"/>
        <end position="766"/>
    </location>
</feature>
<keyword evidence="4" id="KW-1185">Reference proteome</keyword>
<keyword evidence="2" id="KW-1133">Transmembrane helix</keyword>
<sequence>MTGAQRIFKMIKSTHKRLHWLAYVSAFGGAAIILAVWLILSLSGATESFSPKLRAASTLTAILLIAALIWRGIKRFKTPSLDEARRHVDALSESRPASTFTDNPTHPHAKAAALWAEHRLRVAKEAASLNPPSLLDKARSIDPLFLRLILPVAILASSLYAGEHFSSRLKSTFHADFGSIVGADKLKAQAWVTPPAYTGQAPFDVSSNEEFRAPEGSEFTVRVETHGKPKLHLFYGDKQETIPLLRGDDGTFETHLKLDLKNEVRAEIHWWGKRAAYTIATNDDKAPKIEFDAYPKVDDNDRAAFSWKAEDDYGLAKIEFVLRPSSEKSITSKNSDAIPLEIPGIEPRKANDATAINFTRHKWAGMEVIAYLKATDAAGQSSASREVAFPLPEKLFLQPMARAAMEVRNVVLRETDTYTPTSEENQIAELMDDGRLIKVAPSKLETAPEDIRRAAIMLDALTYKPETYFNDRVLYLGLRQAKEILATADTKPQADASEGVLWAVAMRAEYGTMADAARALEAARKALESALRDGAPEDEIKRLMQAYRQAVENYIEMRTAEALRRGISPSELEDGVTGGDSTTVGDSDLERMLKALEELTETGARDQARQLLSDMNDLLENLKDIEFKQGKGGDGPQEEGPMSRALEKLAEELRDQRDLNDDTNRARREQEQNDQSADGPQGPSGGQAQGQQQGGTSLEDLAKRQQELLNRRQSGLAGEAENSQQGDEGPDAEGMAQGEDGDYEMDAEGYRISPQGDAFAQAEAAQEKALEALQQGDLDAASRFQKQAEQALTRAATEMAETADKIRGEASGANGEAENSDDPLGRPSGQGVPGSGDDVEVPDEADRQRAHQILEELRERSARSGLTDEEMDYLLRLLKRF</sequence>
<dbReference type="Pfam" id="PF13779">
    <property type="entry name" value="DUF4175"/>
    <property type="match status" value="2"/>
</dbReference>
<reference evidence="4" key="1">
    <citation type="journal article" date="2019" name="Int. J. Syst. Evol. Microbiol.">
        <title>The Global Catalogue of Microorganisms (GCM) 10K type strain sequencing project: providing services to taxonomists for standard genome sequencing and annotation.</title>
        <authorList>
            <consortium name="The Broad Institute Genomics Platform"/>
            <consortium name="The Broad Institute Genome Sequencing Center for Infectious Disease"/>
            <person name="Wu L."/>
            <person name="Ma J."/>
        </authorList>
    </citation>
    <scope>NUCLEOTIDE SEQUENCE [LARGE SCALE GENOMIC DNA]</scope>
    <source>
        <strain evidence="4">CCUG 51308</strain>
    </source>
</reference>
<feature type="region of interest" description="Disordered" evidence="1">
    <location>
        <begin position="784"/>
        <end position="869"/>
    </location>
</feature>
<evidence type="ECO:0000313" key="4">
    <source>
        <dbReference type="Proteomes" id="UP001596492"/>
    </source>
</evidence>
<accession>A0ABW2IM87</accession>
<dbReference type="Proteomes" id="UP001596492">
    <property type="component" value="Unassembled WGS sequence"/>
</dbReference>
<evidence type="ECO:0000256" key="1">
    <source>
        <dbReference type="SAM" id="MobiDB-lite"/>
    </source>
</evidence>
<dbReference type="InterPro" id="IPR012683">
    <property type="entry name" value="CHP02302_TM"/>
</dbReference>
<keyword evidence="2" id="KW-0472">Membrane</keyword>
<feature type="transmembrane region" description="Helical" evidence="2">
    <location>
        <begin position="52"/>
        <end position="70"/>
    </location>
</feature>
<comment type="caution">
    <text evidence="3">The sequence shown here is derived from an EMBL/GenBank/DDBJ whole genome shotgun (WGS) entry which is preliminary data.</text>
</comment>
<feature type="compositionally biased region" description="Basic and acidic residues" evidence="1">
    <location>
        <begin position="844"/>
        <end position="862"/>
    </location>
</feature>
<feature type="compositionally biased region" description="Basic and acidic residues" evidence="1">
    <location>
        <begin position="653"/>
        <end position="671"/>
    </location>
</feature>
<dbReference type="RefSeq" id="WP_382167309.1">
    <property type="nucleotide sequence ID" value="NZ_JBHTBR010000005.1"/>
</dbReference>
<name>A0ABW2IM87_9PROT</name>
<proteinExistence type="predicted"/>
<dbReference type="EMBL" id="JBHTBR010000005">
    <property type="protein sequence ID" value="MFC7292068.1"/>
    <property type="molecule type" value="Genomic_DNA"/>
</dbReference>
<gene>
    <name evidence="3" type="ORF">ACFQS8_10615</name>
</gene>
<feature type="transmembrane region" description="Helical" evidence="2">
    <location>
        <begin position="144"/>
        <end position="162"/>
    </location>
</feature>
<organism evidence="3 4">
    <name type="scientific">Hirschia litorea</name>
    <dbReference type="NCBI Taxonomy" id="1199156"/>
    <lineage>
        <taxon>Bacteria</taxon>
        <taxon>Pseudomonadati</taxon>
        <taxon>Pseudomonadota</taxon>
        <taxon>Alphaproteobacteria</taxon>
        <taxon>Hyphomonadales</taxon>
        <taxon>Hyphomonadaceae</taxon>
        <taxon>Hirschia</taxon>
    </lineage>
</organism>
<feature type="compositionally biased region" description="Basic and acidic residues" evidence="1">
    <location>
        <begin position="700"/>
        <end position="710"/>
    </location>
</feature>
<feature type="transmembrane region" description="Helical" evidence="2">
    <location>
        <begin position="20"/>
        <end position="40"/>
    </location>
</feature>
<evidence type="ECO:0000256" key="2">
    <source>
        <dbReference type="SAM" id="Phobius"/>
    </source>
</evidence>
<evidence type="ECO:0000313" key="3">
    <source>
        <dbReference type="EMBL" id="MFC7292068.1"/>
    </source>
</evidence>
<keyword evidence="2" id="KW-0812">Transmembrane</keyword>